<feature type="chain" id="PRO_5012867866" description="Copper transport protein" evidence="6">
    <location>
        <begin position="18"/>
        <end position="416"/>
    </location>
</feature>
<keyword evidence="5" id="KW-0187">Copper transport</keyword>
<evidence type="ECO:0000256" key="2">
    <source>
        <dbReference type="ARBA" id="ARBA00022692"/>
    </source>
</evidence>
<keyword evidence="3 5" id="KW-1133">Transmembrane helix</keyword>
<dbReference type="InterPro" id="IPR036163">
    <property type="entry name" value="HMA_dom_sf"/>
</dbReference>
<keyword evidence="4 5" id="KW-0472">Membrane</keyword>
<gene>
    <name evidence="8" type="ORF">ACHHYP_07431</name>
</gene>
<dbReference type="CDD" id="cd00371">
    <property type="entry name" value="HMA"/>
    <property type="match status" value="1"/>
</dbReference>
<feature type="domain" description="HMA" evidence="7">
    <location>
        <begin position="332"/>
        <end position="396"/>
    </location>
</feature>
<dbReference type="PANTHER" id="PTHR12483:SF27">
    <property type="entry name" value="COPPER TRANSPORT PROTEIN CTR1"/>
    <property type="match status" value="1"/>
</dbReference>
<dbReference type="AlphaFoldDB" id="A0A1V9ZM14"/>
<dbReference type="Pfam" id="PF04145">
    <property type="entry name" value="Ctr"/>
    <property type="match status" value="1"/>
</dbReference>
<evidence type="ECO:0000256" key="3">
    <source>
        <dbReference type="ARBA" id="ARBA00022989"/>
    </source>
</evidence>
<dbReference type="GO" id="GO:0005886">
    <property type="term" value="C:plasma membrane"/>
    <property type="evidence" value="ECO:0007669"/>
    <property type="project" value="TreeGrafter"/>
</dbReference>
<dbReference type="OrthoDB" id="161814at2759"/>
<accession>A0A1V9ZM14</accession>
<dbReference type="Gene3D" id="3.30.70.100">
    <property type="match status" value="1"/>
</dbReference>
<keyword evidence="5" id="KW-0813">Transport</keyword>
<evidence type="ECO:0000256" key="1">
    <source>
        <dbReference type="ARBA" id="ARBA00004141"/>
    </source>
</evidence>
<feature type="transmembrane region" description="Helical" evidence="5">
    <location>
        <begin position="265"/>
        <end position="285"/>
    </location>
</feature>
<feature type="transmembrane region" description="Helical" evidence="5">
    <location>
        <begin position="291"/>
        <end position="307"/>
    </location>
</feature>
<keyword evidence="5" id="KW-0186">Copper</keyword>
<dbReference type="PROSITE" id="PS50846">
    <property type="entry name" value="HMA_2"/>
    <property type="match status" value="1"/>
</dbReference>
<keyword evidence="5" id="KW-0406">Ion transport</keyword>
<comment type="caution">
    <text evidence="8">The sequence shown here is derived from an EMBL/GenBank/DDBJ whole genome shotgun (WGS) entry which is preliminary data.</text>
</comment>
<dbReference type="PANTHER" id="PTHR12483">
    <property type="entry name" value="SOLUTE CARRIER FAMILY 31 COPPER TRANSPORTERS"/>
    <property type="match status" value="1"/>
</dbReference>
<dbReference type="Proteomes" id="UP000243579">
    <property type="component" value="Unassembled WGS sequence"/>
</dbReference>
<sequence>MHGSLLTIVALLAVAAGHMHDLNSGMDMSMPVGNGKHCPVCNMDAEDGWFVELKNGQRLYTCSMTSGDNYLAGIHGFSHPALFGATMNEYVAPDASHCTPGCADCNASVPVLDPVSGAAVTSANAQSICFSRGQKLYFASKATKVAFAAALPSHPYYAVKSVMCGGKSCPDAFQIPGAVADEPFCSGASVMFSGFQSTVHGTCVKLFFQSWVLDTPLKYATAFAGIFLLPLGNECLVHVRESLRMSFLKARNSRYSSLSKRSRKLVLTILYMLQMTLAYFAMLVVMIYDTGLFAALILGFGAGFALFKSEKSLTGKSSGMVPAAWRFDDTDTLTVLSIDGMMCMLNCGATVQRALESVPGVHRVFIGFNEKCAYVSGTASTKALCDAIDDCGFTASVVRPPKSEGMPGYGAAHHLA</sequence>
<keyword evidence="9" id="KW-1185">Reference proteome</keyword>
<dbReference type="EMBL" id="JNBR01000075">
    <property type="protein sequence ID" value="OQR99024.1"/>
    <property type="molecule type" value="Genomic_DNA"/>
</dbReference>
<keyword evidence="2 5" id="KW-0812">Transmembrane</keyword>
<reference evidence="8 9" key="1">
    <citation type="journal article" date="2014" name="Genome Biol. Evol.">
        <title>The secreted proteins of Achlya hypogyna and Thraustotheca clavata identify the ancestral oomycete secretome and reveal gene acquisitions by horizontal gene transfer.</title>
        <authorList>
            <person name="Misner I."/>
            <person name="Blouin N."/>
            <person name="Leonard G."/>
            <person name="Richards T.A."/>
            <person name="Lane C.E."/>
        </authorList>
    </citation>
    <scope>NUCLEOTIDE SEQUENCE [LARGE SCALE GENOMIC DNA]</scope>
    <source>
        <strain evidence="8 9">ATCC 48635</strain>
    </source>
</reference>
<organism evidence="8 9">
    <name type="scientific">Achlya hypogyna</name>
    <name type="common">Oomycete</name>
    <name type="synonym">Protoachlya hypogyna</name>
    <dbReference type="NCBI Taxonomy" id="1202772"/>
    <lineage>
        <taxon>Eukaryota</taxon>
        <taxon>Sar</taxon>
        <taxon>Stramenopiles</taxon>
        <taxon>Oomycota</taxon>
        <taxon>Saprolegniomycetes</taxon>
        <taxon>Saprolegniales</taxon>
        <taxon>Achlyaceae</taxon>
        <taxon>Achlya</taxon>
    </lineage>
</organism>
<evidence type="ECO:0000256" key="4">
    <source>
        <dbReference type="ARBA" id="ARBA00023136"/>
    </source>
</evidence>
<dbReference type="GO" id="GO:0005375">
    <property type="term" value="F:copper ion transmembrane transporter activity"/>
    <property type="evidence" value="ECO:0007669"/>
    <property type="project" value="UniProtKB-UniRule"/>
</dbReference>
<evidence type="ECO:0000259" key="7">
    <source>
        <dbReference type="PROSITE" id="PS50846"/>
    </source>
</evidence>
<evidence type="ECO:0000313" key="9">
    <source>
        <dbReference type="Proteomes" id="UP000243579"/>
    </source>
</evidence>
<keyword evidence="6" id="KW-0732">Signal</keyword>
<protein>
    <recommendedName>
        <fullName evidence="5">Copper transport protein</fullName>
    </recommendedName>
</protein>
<feature type="signal peptide" evidence="6">
    <location>
        <begin position="1"/>
        <end position="17"/>
    </location>
</feature>
<comment type="similarity">
    <text evidence="5">Belongs to the copper transporter (Ctr) (TC 1.A.56) family. SLC31A subfamily.</text>
</comment>
<evidence type="ECO:0000256" key="6">
    <source>
        <dbReference type="SAM" id="SignalP"/>
    </source>
</evidence>
<dbReference type="GO" id="GO:0046872">
    <property type="term" value="F:metal ion binding"/>
    <property type="evidence" value="ECO:0007669"/>
    <property type="project" value="InterPro"/>
</dbReference>
<evidence type="ECO:0000313" key="8">
    <source>
        <dbReference type="EMBL" id="OQR99024.1"/>
    </source>
</evidence>
<evidence type="ECO:0000256" key="5">
    <source>
        <dbReference type="RuleBase" id="RU367022"/>
    </source>
</evidence>
<proteinExistence type="inferred from homology"/>
<dbReference type="InterPro" id="IPR006121">
    <property type="entry name" value="HMA_dom"/>
</dbReference>
<dbReference type="InterPro" id="IPR007274">
    <property type="entry name" value="Cop_transporter"/>
</dbReference>
<dbReference type="SUPFAM" id="SSF55008">
    <property type="entry name" value="HMA, heavy metal-associated domain"/>
    <property type="match status" value="1"/>
</dbReference>
<name>A0A1V9ZM14_ACHHY</name>
<comment type="subcellular location">
    <subcellularLocation>
        <location evidence="1 5">Membrane</location>
        <topology evidence="1 5">Multi-pass membrane protein</topology>
    </subcellularLocation>
</comment>